<evidence type="ECO:0000313" key="5">
    <source>
        <dbReference type="EMBL" id="CAG8593033.1"/>
    </source>
</evidence>
<dbReference type="GO" id="GO:0061630">
    <property type="term" value="F:ubiquitin protein ligase activity"/>
    <property type="evidence" value="ECO:0007669"/>
    <property type="project" value="TreeGrafter"/>
</dbReference>
<dbReference type="PROSITE" id="PS50089">
    <property type="entry name" value="ZF_RING_2"/>
    <property type="match status" value="1"/>
</dbReference>
<dbReference type="GO" id="GO:0016567">
    <property type="term" value="P:protein ubiquitination"/>
    <property type="evidence" value="ECO:0007669"/>
    <property type="project" value="TreeGrafter"/>
</dbReference>
<evidence type="ECO:0000313" key="6">
    <source>
        <dbReference type="Proteomes" id="UP000789396"/>
    </source>
</evidence>
<feature type="domain" description="RING-type" evidence="4">
    <location>
        <begin position="301"/>
        <end position="336"/>
    </location>
</feature>
<dbReference type="PANTHER" id="PTHR22696">
    <property type="entry name" value="E3 UBIQUITIN-PROTEIN LIGASE RNF26"/>
    <property type="match status" value="1"/>
</dbReference>
<dbReference type="AlphaFoldDB" id="A0A9N9CAA8"/>
<keyword evidence="2" id="KW-0175">Coiled coil</keyword>
<keyword evidence="1" id="KW-0479">Metal-binding</keyword>
<dbReference type="Proteomes" id="UP000789396">
    <property type="component" value="Unassembled WGS sequence"/>
</dbReference>
<dbReference type="Gene3D" id="3.30.40.10">
    <property type="entry name" value="Zinc/RING finger domain, C3HC4 (zinc finger)"/>
    <property type="match status" value="1"/>
</dbReference>
<keyword evidence="1" id="KW-0862">Zinc</keyword>
<accession>A0A9N9CAA8</accession>
<feature type="region of interest" description="Disordered" evidence="3">
    <location>
        <begin position="137"/>
        <end position="181"/>
    </location>
</feature>
<dbReference type="InterPro" id="IPR013083">
    <property type="entry name" value="Znf_RING/FYVE/PHD"/>
</dbReference>
<dbReference type="GO" id="GO:0008270">
    <property type="term" value="F:zinc ion binding"/>
    <property type="evidence" value="ECO:0007669"/>
    <property type="project" value="UniProtKB-KW"/>
</dbReference>
<organism evidence="5 6">
    <name type="scientific">Racocetra fulgida</name>
    <dbReference type="NCBI Taxonomy" id="60492"/>
    <lineage>
        <taxon>Eukaryota</taxon>
        <taxon>Fungi</taxon>
        <taxon>Fungi incertae sedis</taxon>
        <taxon>Mucoromycota</taxon>
        <taxon>Glomeromycotina</taxon>
        <taxon>Glomeromycetes</taxon>
        <taxon>Diversisporales</taxon>
        <taxon>Gigasporaceae</taxon>
        <taxon>Racocetra</taxon>
    </lineage>
</organism>
<dbReference type="EMBL" id="CAJVPZ010008003">
    <property type="protein sequence ID" value="CAG8593033.1"/>
    <property type="molecule type" value="Genomic_DNA"/>
</dbReference>
<dbReference type="OrthoDB" id="1711136at2759"/>
<protein>
    <submittedName>
        <fullName evidence="5">18564_t:CDS:1</fullName>
    </submittedName>
</protein>
<name>A0A9N9CAA8_9GLOM</name>
<gene>
    <name evidence="5" type="ORF">RFULGI_LOCUS6307</name>
</gene>
<proteinExistence type="predicted"/>
<evidence type="ECO:0000259" key="4">
    <source>
        <dbReference type="PROSITE" id="PS50089"/>
    </source>
</evidence>
<feature type="compositionally biased region" description="Basic and acidic residues" evidence="3">
    <location>
        <begin position="137"/>
        <end position="147"/>
    </location>
</feature>
<dbReference type="GO" id="GO:0006511">
    <property type="term" value="P:ubiquitin-dependent protein catabolic process"/>
    <property type="evidence" value="ECO:0007669"/>
    <property type="project" value="TreeGrafter"/>
</dbReference>
<evidence type="ECO:0000256" key="1">
    <source>
        <dbReference type="PROSITE-ProRule" id="PRU00175"/>
    </source>
</evidence>
<feature type="coiled-coil region" evidence="2">
    <location>
        <begin position="182"/>
        <end position="244"/>
    </location>
</feature>
<reference evidence="5" key="1">
    <citation type="submission" date="2021-06" db="EMBL/GenBank/DDBJ databases">
        <authorList>
            <person name="Kallberg Y."/>
            <person name="Tangrot J."/>
            <person name="Rosling A."/>
        </authorList>
    </citation>
    <scope>NUCLEOTIDE SEQUENCE</scope>
    <source>
        <strain evidence="5">IN212</strain>
    </source>
</reference>
<sequence>MRFSARDKRLMFVCRNYLIDGARPKCTWHVNADLVAFEKPKGCTHPVKRQSAVGLVEPESEKNHISNVSLNDSLNDSKTISSNQLYIDPRGSIINLNGKNRQCHHRIKNNNYNLSNGRDSDYHSQDTYQKRFNNKLDDTSKFHHENGFGENSGTENRKSDLCPPIQDHATTSFSHENPLKNNDRLSEYVSQLEANNKDLLDKVTKLETENKNFSERSVLLTEKAERLEAKVASMQSEMNHLVFRLERYRSERGSELEKRQSCQKKVIELQGLISDVSKERDNLKSLWEKEREERVSATHKCKVCFSEPITHAIFPCYHMALCGTCVEAVDKCVICRQNKESAVRIYIQ</sequence>
<evidence type="ECO:0000256" key="2">
    <source>
        <dbReference type="SAM" id="Coils"/>
    </source>
</evidence>
<evidence type="ECO:0000256" key="3">
    <source>
        <dbReference type="SAM" id="MobiDB-lite"/>
    </source>
</evidence>
<keyword evidence="6" id="KW-1185">Reference proteome</keyword>
<dbReference type="Pfam" id="PF13920">
    <property type="entry name" value="zf-C3HC4_3"/>
    <property type="match status" value="1"/>
</dbReference>
<keyword evidence="1" id="KW-0863">Zinc-finger</keyword>
<dbReference type="InterPro" id="IPR001841">
    <property type="entry name" value="Znf_RING"/>
</dbReference>
<dbReference type="PANTHER" id="PTHR22696:SF1">
    <property type="entry name" value="E3 UBIQUITIN-PROTEIN LIGASE RNF26"/>
    <property type="match status" value="1"/>
</dbReference>
<comment type="caution">
    <text evidence="5">The sequence shown here is derived from an EMBL/GenBank/DDBJ whole genome shotgun (WGS) entry which is preliminary data.</text>
</comment>